<dbReference type="InterPro" id="IPR002925">
    <property type="entry name" value="Dienelactn_hydro"/>
</dbReference>
<dbReference type="Pfam" id="PF01738">
    <property type="entry name" value="DLH"/>
    <property type="match status" value="1"/>
</dbReference>
<feature type="signal peptide" evidence="1">
    <location>
        <begin position="1"/>
        <end position="18"/>
    </location>
</feature>
<dbReference type="InterPro" id="IPR050261">
    <property type="entry name" value="FrsA_esterase"/>
</dbReference>
<dbReference type="Gene3D" id="3.40.50.1820">
    <property type="entry name" value="alpha/beta hydrolase"/>
    <property type="match status" value="1"/>
</dbReference>
<dbReference type="PANTHER" id="PTHR22946">
    <property type="entry name" value="DIENELACTONE HYDROLASE DOMAIN-CONTAINING PROTEIN-RELATED"/>
    <property type="match status" value="1"/>
</dbReference>
<dbReference type="Proteomes" id="UP000534294">
    <property type="component" value="Unassembled WGS sequence"/>
</dbReference>
<accession>A0A7W8DRU6</accession>
<keyword evidence="3" id="KW-0378">Hydrolase</keyword>
<evidence type="ECO:0000256" key="1">
    <source>
        <dbReference type="SAM" id="SignalP"/>
    </source>
</evidence>
<dbReference type="GO" id="GO:0016787">
    <property type="term" value="F:hydrolase activity"/>
    <property type="evidence" value="ECO:0007669"/>
    <property type="project" value="UniProtKB-KW"/>
</dbReference>
<keyword evidence="1" id="KW-0732">Signal</keyword>
<reference evidence="3 4" key="1">
    <citation type="submission" date="2020-08" db="EMBL/GenBank/DDBJ databases">
        <title>Genomic Encyclopedia of Type Strains, Phase IV (KMG-IV): sequencing the most valuable type-strain genomes for metagenomic binning, comparative biology and taxonomic classification.</title>
        <authorList>
            <person name="Goeker M."/>
        </authorList>
    </citation>
    <scope>NUCLEOTIDE SEQUENCE [LARGE SCALE GENOMIC DNA]</scope>
    <source>
        <strain evidence="3 4">DSM 12251</strain>
    </source>
</reference>
<organism evidence="3 4">
    <name type="scientific">Prosthecobacter dejongeii</name>
    <dbReference type="NCBI Taxonomy" id="48465"/>
    <lineage>
        <taxon>Bacteria</taxon>
        <taxon>Pseudomonadati</taxon>
        <taxon>Verrucomicrobiota</taxon>
        <taxon>Verrucomicrobiia</taxon>
        <taxon>Verrucomicrobiales</taxon>
        <taxon>Verrucomicrobiaceae</taxon>
        <taxon>Prosthecobacter</taxon>
    </lineage>
</organism>
<dbReference type="AlphaFoldDB" id="A0A7W8DRU6"/>
<evidence type="ECO:0000259" key="2">
    <source>
        <dbReference type="Pfam" id="PF01738"/>
    </source>
</evidence>
<evidence type="ECO:0000313" key="3">
    <source>
        <dbReference type="EMBL" id="MBB5039231.1"/>
    </source>
</evidence>
<dbReference type="EMBL" id="JACHIF010000007">
    <property type="protein sequence ID" value="MBB5039231.1"/>
    <property type="molecule type" value="Genomic_DNA"/>
</dbReference>
<evidence type="ECO:0000313" key="4">
    <source>
        <dbReference type="Proteomes" id="UP000534294"/>
    </source>
</evidence>
<dbReference type="RefSeq" id="WP_184210762.1">
    <property type="nucleotide sequence ID" value="NZ_JACHIF010000007.1"/>
</dbReference>
<keyword evidence="4" id="KW-1185">Reference proteome</keyword>
<dbReference type="InterPro" id="IPR029058">
    <property type="entry name" value="AB_hydrolase_fold"/>
</dbReference>
<proteinExistence type="predicted"/>
<sequence length="257" mass="27400">MKPAFIALLTLMTAMSGAAIVEKPVEYKAGDVVCEGWQAYDDAVQGKRPSILIVHQWTGVSDNEKMRAKMLAELGYNVLVADVYGKGIRPQPPEAGKEAGKYKANRPLLRDRVNAALALLNKDAQTDTSKVACIGYCFGGTAAIELGRSGAAVKGIVSFHGSLDSPNPADGKNIKAKVLALHGADDPFVAAKDLAAFEQEMKDSGVDFKLVQYPGAVHSFTQKAAGNDNSKGAAYNEAADKASWDEMKAFFGRIFAE</sequence>
<comment type="caution">
    <text evidence="3">The sequence shown here is derived from an EMBL/GenBank/DDBJ whole genome shotgun (WGS) entry which is preliminary data.</text>
</comment>
<dbReference type="SUPFAM" id="SSF53474">
    <property type="entry name" value="alpha/beta-Hydrolases"/>
    <property type="match status" value="1"/>
</dbReference>
<gene>
    <name evidence="3" type="ORF">HNQ64_003500</name>
</gene>
<feature type="domain" description="Dienelactone hydrolase" evidence="2">
    <location>
        <begin position="44"/>
        <end position="254"/>
    </location>
</feature>
<name>A0A7W8DRU6_9BACT</name>
<protein>
    <submittedName>
        <fullName evidence="3">Dienelactone hydrolase</fullName>
    </submittedName>
</protein>
<feature type="chain" id="PRO_5031284366" evidence="1">
    <location>
        <begin position="19"/>
        <end position="257"/>
    </location>
</feature>
<dbReference type="PANTHER" id="PTHR22946:SF0">
    <property type="entry name" value="DIENELACTONE HYDROLASE DOMAIN-CONTAINING PROTEIN"/>
    <property type="match status" value="1"/>
</dbReference>